<evidence type="ECO:0000256" key="9">
    <source>
        <dbReference type="ARBA" id="ARBA00023204"/>
    </source>
</evidence>
<evidence type="ECO:0000256" key="10">
    <source>
        <dbReference type="ARBA" id="ARBA00061104"/>
    </source>
</evidence>
<comment type="caution">
    <text evidence="17">The sequence shown here is derived from an EMBL/GenBank/DDBJ whole genome shotgun (WGS) entry which is preliminary data.</text>
</comment>
<dbReference type="SMART" id="SM00487">
    <property type="entry name" value="DEXDc"/>
    <property type="match status" value="1"/>
</dbReference>
<dbReference type="PROSITE" id="PS51194">
    <property type="entry name" value="HELICASE_CTER"/>
    <property type="match status" value="1"/>
</dbReference>
<keyword evidence="5 13" id="KW-0378">Hydrolase</keyword>
<keyword evidence="2 13" id="KW-0963">Cytoplasm</keyword>
<sequence length="1210" mass="134848">MPELSPLWRQPLEKQPEFLRLEQAYRAGRTPLMVYGLSEGQKAHVLCALEQERALVLVTHTLPQAHMLAADVAALSGRRTGVLPPREQQLFRAAAASRELSAQRIRTLYGWAAGEIDVLVAPVDALLQSVMPREEFAGHTLKINAGARLAQEELSALLVAAGYHREEMVEAPGQFALRGGIVDIFPMQEEWPSRIEFFDDEVDSIRTFDPDTQRSREKREALSVLPALEVIPGEAAWARAKAQLAAAVREGKRRQKRRFDQLQKERARDAFPEGESEGDAPDRDNGFIDAALRLEQLAKAMTEAVTAREPFQGMEHYLGLFYERPESLLAWRENVAVALDEPARIRERAQDVALTFAEMLTMQLEQGQALPAIAKGQLGYEQLLEEIALYKVVAFQGLVRAVPELHARETFQFLVRSVPAFPGRIELLAEEIRTWHAQQYSVLLLSGEKARGKHLQSALLDQGVEAVYVDGLERPAQGGETLILPIGLSHGFEYPEAKFAVIATGEVLSAPRQQKSTLRSRHAGKGQKIGSLFTDLKVGDYVVHELHGVGLYHGIQRITVEGKSRDYLDLSFAGGDKLFVPTDQMDRVQKYIGVDEGAAPKLSRIGGSEWKRTKKKVSQSVALLAEDLVALYAQRAQTPGYAFSPDTPWQREFEDNFPYQETADQLACIEEIKRDMESPRPMDRLLCGDVGYGKTEVAIRAAFKAVADSKQVAFLVPTTILAQQHYNTLVQRLGDLPVRCEVLSRFKTAAEQKDILRRLATGQVDIIVGTHRLLGKDVRFKDLGLLVVDEEQRFGVAHKEKIKKLKKNIDVLTLSATPIPRTLHMSMIGIRDLSVLENPPEERYPVQTYVIEYNEALVREAVNRELSRGGQVYMVYNRVAGIDRFAAHLRGLMPGVRIGVAHGQMPEGALEDVMMAFMNHEIDLLLCTTIIENGLDIPTTNTIIVCDSERLGLSQLYQLRGRVGRSNRLAYAYFTYRPDRIMSEVAEKRLRAIREFTEFGSGFKVAMRDLEIRGAGNLVGAQQHGHMAAVGYEMYVKLIEEAVQALGGGPKEEKRPETQVEARVDAFIPSNYIRGEAGRIAMYQRIAAIASREEMDDVIDEIIDRYGDPPEPVMGLLAVALARALATKMGAQKLSVKPGFATLLFYEDAKLDPQALFEVLGRYKGRAKLSAAVPPSLQLRGKDATAEALLEEMTRLMEEVLNCKTGPDSV</sequence>
<dbReference type="FunFam" id="3.40.50.300:FF:000546">
    <property type="entry name" value="Transcription-repair-coupling factor"/>
    <property type="match status" value="1"/>
</dbReference>
<keyword evidence="6" id="KW-0347">Helicase</keyword>
<keyword evidence="9 13" id="KW-0234">DNA repair</keyword>
<dbReference type="NCBIfam" id="TIGR00580">
    <property type="entry name" value="mfd"/>
    <property type="match status" value="1"/>
</dbReference>
<dbReference type="Pfam" id="PF00271">
    <property type="entry name" value="Helicase_C"/>
    <property type="match status" value="1"/>
</dbReference>
<gene>
    <name evidence="13 17" type="primary">mfd</name>
    <name evidence="17" type="ORF">H8699_11070</name>
</gene>
<proteinExistence type="inferred from homology"/>
<dbReference type="InterPro" id="IPR003711">
    <property type="entry name" value="CarD-like/TRCF_RID"/>
</dbReference>
<dbReference type="GO" id="GO:0005524">
    <property type="term" value="F:ATP binding"/>
    <property type="evidence" value="ECO:0007669"/>
    <property type="project" value="UniProtKB-UniRule"/>
</dbReference>
<dbReference type="Gene3D" id="2.40.10.170">
    <property type="match status" value="1"/>
</dbReference>
<evidence type="ECO:0000313" key="18">
    <source>
        <dbReference type="Proteomes" id="UP000654279"/>
    </source>
</evidence>
<dbReference type="Gene3D" id="3.40.50.300">
    <property type="entry name" value="P-loop containing nucleotide triphosphate hydrolases"/>
    <property type="match status" value="2"/>
</dbReference>
<evidence type="ECO:0000256" key="11">
    <source>
        <dbReference type="ARBA" id="ARBA00061399"/>
    </source>
</evidence>
<keyword evidence="4 13" id="KW-0227">DNA damage</keyword>
<comment type="function">
    <text evidence="13">Couples transcription and DNA repair by recognizing RNA polymerase (RNAP) stalled at DNA lesions. Mediates ATP-dependent release of RNAP and its truncated transcript from the DNA, and recruitment of nucleotide excision repair machinery to the damaged site.</text>
</comment>
<dbReference type="InterPro" id="IPR036101">
    <property type="entry name" value="CarD-like/TRCF_RID_sf"/>
</dbReference>
<dbReference type="GO" id="GO:0016787">
    <property type="term" value="F:hydrolase activity"/>
    <property type="evidence" value="ECO:0007669"/>
    <property type="project" value="UniProtKB-KW"/>
</dbReference>
<dbReference type="Proteomes" id="UP000654279">
    <property type="component" value="Unassembled WGS sequence"/>
</dbReference>
<keyword evidence="18" id="KW-1185">Reference proteome</keyword>
<dbReference type="Pfam" id="PF02559">
    <property type="entry name" value="CarD_TRCF_RID"/>
    <property type="match status" value="1"/>
</dbReference>
<evidence type="ECO:0000256" key="6">
    <source>
        <dbReference type="ARBA" id="ARBA00022806"/>
    </source>
</evidence>
<dbReference type="GO" id="GO:0000716">
    <property type="term" value="P:transcription-coupled nucleotide-excision repair, DNA damage recognition"/>
    <property type="evidence" value="ECO:0007669"/>
    <property type="project" value="UniProtKB-UniRule"/>
</dbReference>
<keyword evidence="7 13" id="KW-0067">ATP-binding</keyword>
<evidence type="ECO:0000256" key="3">
    <source>
        <dbReference type="ARBA" id="ARBA00022741"/>
    </source>
</evidence>
<dbReference type="SMART" id="SM00982">
    <property type="entry name" value="TRCF"/>
    <property type="match status" value="1"/>
</dbReference>
<comment type="subcellular location">
    <subcellularLocation>
        <location evidence="1 13">Cytoplasm</location>
    </subcellularLocation>
</comment>
<feature type="domain" description="Helicase C-terminal" evidence="16">
    <location>
        <begin position="849"/>
        <end position="1011"/>
    </location>
</feature>
<evidence type="ECO:0000256" key="1">
    <source>
        <dbReference type="ARBA" id="ARBA00004496"/>
    </source>
</evidence>
<feature type="region of interest" description="Disordered" evidence="14">
    <location>
        <begin position="255"/>
        <end position="285"/>
    </location>
</feature>
<dbReference type="InterPro" id="IPR027417">
    <property type="entry name" value="P-loop_NTPase"/>
</dbReference>
<dbReference type="SUPFAM" id="SSF52540">
    <property type="entry name" value="P-loop containing nucleoside triphosphate hydrolases"/>
    <property type="match status" value="4"/>
</dbReference>
<dbReference type="EC" id="3.6.4.-" evidence="13"/>
<evidence type="ECO:0000259" key="16">
    <source>
        <dbReference type="PROSITE" id="PS51194"/>
    </source>
</evidence>
<dbReference type="EMBL" id="JACRSO010000005">
    <property type="protein sequence ID" value="MBC8529970.1"/>
    <property type="molecule type" value="Genomic_DNA"/>
</dbReference>
<dbReference type="Gene3D" id="3.30.2060.10">
    <property type="entry name" value="Penicillin-binding protein 1b domain"/>
    <property type="match status" value="1"/>
</dbReference>
<evidence type="ECO:0000256" key="14">
    <source>
        <dbReference type="SAM" id="MobiDB-lite"/>
    </source>
</evidence>
<reference evidence="17" key="1">
    <citation type="submission" date="2020-08" db="EMBL/GenBank/DDBJ databases">
        <title>Genome public.</title>
        <authorList>
            <person name="Liu C."/>
            <person name="Sun Q."/>
        </authorList>
    </citation>
    <scope>NUCLEOTIDE SEQUENCE</scope>
    <source>
        <strain evidence="17">NSJ-44</strain>
    </source>
</reference>
<dbReference type="SMART" id="SM00490">
    <property type="entry name" value="HELICc"/>
    <property type="match status" value="1"/>
</dbReference>
<dbReference type="Gene3D" id="3.40.50.11180">
    <property type="match status" value="1"/>
</dbReference>
<evidence type="ECO:0000313" key="17">
    <source>
        <dbReference type="EMBL" id="MBC8529970.1"/>
    </source>
</evidence>
<dbReference type="PROSITE" id="PS51192">
    <property type="entry name" value="HELICASE_ATP_BIND_1"/>
    <property type="match status" value="1"/>
</dbReference>
<dbReference type="Pfam" id="PF17757">
    <property type="entry name" value="UvrB_inter"/>
    <property type="match status" value="1"/>
</dbReference>
<dbReference type="HAMAP" id="MF_00969">
    <property type="entry name" value="TRCF"/>
    <property type="match status" value="1"/>
</dbReference>
<dbReference type="InterPro" id="IPR004576">
    <property type="entry name" value="Mfd"/>
</dbReference>
<dbReference type="GO" id="GO:0003678">
    <property type="term" value="F:DNA helicase activity"/>
    <property type="evidence" value="ECO:0007669"/>
    <property type="project" value="TreeGrafter"/>
</dbReference>
<dbReference type="InterPro" id="IPR011545">
    <property type="entry name" value="DEAD/DEAH_box_helicase_dom"/>
</dbReference>
<dbReference type="GO" id="GO:0006355">
    <property type="term" value="P:regulation of DNA-templated transcription"/>
    <property type="evidence" value="ECO:0007669"/>
    <property type="project" value="UniProtKB-UniRule"/>
</dbReference>
<dbReference type="InterPro" id="IPR047112">
    <property type="entry name" value="RecG/Mfd"/>
</dbReference>
<organism evidence="17 18">
    <name type="scientific">Luoshenia tenuis</name>
    <dbReference type="NCBI Taxonomy" id="2763654"/>
    <lineage>
        <taxon>Bacteria</taxon>
        <taxon>Bacillati</taxon>
        <taxon>Bacillota</taxon>
        <taxon>Clostridia</taxon>
        <taxon>Christensenellales</taxon>
        <taxon>Christensenellaceae</taxon>
        <taxon>Luoshenia</taxon>
    </lineage>
</organism>
<dbReference type="InterPro" id="IPR001650">
    <property type="entry name" value="Helicase_C-like"/>
</dbReference>
<accession>A0A926HNS8</accession>
<evidence type="ECO:0000256" key="2">
    <source>
        <dbReference type="ARBA" id="ARBA00022490"/>
    </source>
</evidence>
<evidence type="ECO:0000256" key="8">
    <source>
        <dbReference type="ARBA" id="ARBA00023125"/>
    </source>
</evidence>
<dbReference type="InterPro" id="IPR005118">
    <property type="entry name" value="TRCF_C"/>
</dbReference>
<dbReference type="Pfam" id="PF00270">
    <property type="entry name" value="DEAD"/>
    <property type="match status" value="1"/>
</dbReference>
<dbReference type="SUPFAM" id="SSF141259">
    <property type="entry name" value="CarD-like"/>
    <property type="match status" value="1"/>
</dbReference>
<dbReference type="Gene3D" id="3.90.1150.50">
    <property type="entry name" value="Transcription-repair-coupling factor, D7 domain"/>
    <property type="match status" value="1"/>
</dbReference>
<dbReference type="CDD" id="cd17991">
    <property type="entry name" value="DEXHc_TRCF"/>
    <property type="match status" value="1"/>
</dbReference>
<dbReference type="InterPro" id="IPR037235">
    <property type="entry name" value="TRCF-like_C_D7"/>
</dbReference>
<evidence type="ECO:0000256" key="12">
    <source>
        <dbReference type="ARBA" id="ARBA00070128"/>
    </source>
</evidence>
<evidence type="ECO:0000256" key="13">
    <source>
        <dbReference type="HAMAP-Rule" id="MF_00969"/>
    </source>
</evidence>
<protein>
    <recommendedName>
        <fullName evidence="12 13">Transcription-repair-coupling factor</fullName>
        <shortName evidence="13">TRCF</shortName>
        <ecNumber evidence="13">3.6.4.-</ecNumber>
    </recommendedName>
</protein>
<dbReference type="SUPFAM" id="SSF143517">
    <property type="entry name" value="TRCF domain-like"/>
    <property type="match status" value="1"/>
</dbReference>
<dbReference type="InterPro" id="IPR041471">
    <property type="entry name" value="UvrB_inter"/>
</dbReference>
<feature type="compositionally biased region" description="Basic and acidic residues" evidence="14">
    <location>
        <begin position="258"/>
        <end position="271"/>
    </location>
</feature>
<keyword evidence="8 13" id="KW-0238">DNA-binding</keyword>
<dbReference type="RefSeq" id="WP_249285745.1">
    <property type="nucleotide sequence ID" value="NZ_JACRSO010000005.1"/>
</dbReference>
<evidence type="ECO:0000256" key="5">
    <source>
        <dbReference type="ARBA" id="ARBA00022801"/>
    </source>
</evidence>
<keyword evidence="3 13" id="KW-0547">Nucleotide-binding</keyword>
<evidence type="ECO:0000256" key="4">
    <source>
        <dbReference type="ARBA" id="ARBA00022763"/>
    </source>
</evidence>
<dbReference type="InterPro" id="IPR014001">
    <property type="entry name" value="Helicase_ATP-bd"/>
</dbReference>
<dbReference type="SMART" id="SM01058">
    <property type="entry name" value="CarD_TRCF"/>
    <property type="match status" value="1"/>
</dbReference>
<evidence type="ECO:0000259" key="15">
    <source>
        <dbReference type="PROSITE" id="PS51192"/>
    </source>
</evidence>
<evidence type="ECO:0000256" key="7">
    <source>
        <dbReference type="ARBA" id="ARBA00022840"/>
    </source>
</evidence>
<dbReference type="Pfam" id="PF03461">
    <property type="entry name" value="TRCF"/>
    <property type="match status" value="1"/>
</dbReference>
<comment type="similarity">
    <text evidence="11 13">In the C-terminal section; belongs to the helicase family. RecG subfamily.</text>
</comment>
<dbReference type="AlphaFoldDB" id="A0A926HNS8"/>
<dbReference type="GO" id="GO:0005737">
    <property type="term" value="C:cytoplasm"/>
    <property type="evidence" value="ECO:0007669"/>
    <property type="project" value="UniProtKB-SubCell"/>
</dbReference>
<dbReference type="GO" id="GO:0003684">
    <property type="term" value="F:damaged DNA binding"/>
    <property type="evidence" value="ECO:0007669"/>
    <property type="project" value="InterPro"/>
</dbReference>
<name>A0A926HNS8_9FIRM</name>
<feature type="domain" description="Helicase ATP-binding" evidence="15">
    <location>
        <begin position="675"/>
        <end position="836"/>
    </location>
</feature>
<comment type="similarity">
    <text evidence="10 13">In the N-terminal section; belongs to the UvrB family.</text>
</comment>
<dbReference type="PANTHER" id="PTHR47964:SF1">
    <property type="entry name" value="ATP-DEPENDENT DNA HELICASE HOMOLOG RECG, CHLOROPLASTIC"/>
    <property type="match status" value="1"/>
</dbReference>
<dbReference type="PANTHER" id="PTHR47964">
    <property type="entry name" value="ATP-DEPENDENT DNA HELICASE HOMOLOG RECG, CHLOROPLASTIC"/>
    <property type="match status" value="1"/>
</dbReference>